<gene>
    <name evidence="1" type="ORF">NBRC116598_28280</name>
</gene>
<accession>A0ABQ0ANH9</accession>
<sequence length="82" mass="9359">MPTDQVPFLQFALAHTKCHLRDCRAASLSPVFRSLRGVWLPPPSPGVRITRPGWRSHLLAVCVRVCLRRTVVHIVQIRPIDR</sequence>
<reference evidence="1 2" key="1">
    <citation type="submission" date="2024-04" db="EMBL/GenBank/DDBJ databases">
        <title>Draft genome sequence of Pseudophaeobacter arcticus NBRC 116598.</title>
        <authorList>
            <person name="Miyakawa T."/>
            <person name="Kusuya Y."/>
            <person name="Miura T."/>
        </authorList>
    </citation>
    <scope>NUCLEOTIDE SEQUENCE [LARGE SCALE GENOMIC DNA]</scope>
    <source>
        <strain evidence="1 2">SU-CL00105</strain>
    </source>
</reference>
<dbReference type="Proteomes" id="UP001441944">
    <property type="component" value="Unassembled WGS sequence"/>
</dbReference>
<protein>
    <submittedName>
        <fullName evidence="1">Uncharacterized protein</fullName>
    </submittedName>
</protein>
<evidence type="ECO:0000313" key="2">
    <source>
        <dbReference type="Proteomes" id="UP001441944"/>
    </source>
</evidence>
<keyword evidence="2" id="KW-1185">Reference proteome</keyword>
<comment type="caution">
    <text evidence="1">The sequence shown here is derived from an EMBL/GenBank/DDBJ whole genome shotgun (WGS) entry which is preliminary data.</text>
</comment>
<name>A0ABQ0ANH9_9RHOB</name>
<proteinExistence type="predicted"/>
<dbReference type="EMBL" id="BAABWU010000011">
    <property type="protein sequence ID" value="GAA6197384.1"/>
    <property type="molecule type" value="Genomic_DNA"/>
</dbReference>
<evidence type="ECO:0000313" key="1">
    <source>
        <dbReference type="EMBL" id="GAA6197384.1"/>
    </source>
</evidence>
<organism evidence="1 2">
    <name type="scientific">Pseudophaeobacter arcticus</name>
    <dbReference type="NCBI Taxonomy" id="385492"/>
    <lineage>
        <taxon>Bacteria</taxon>
        <taxon>Pseudomonadati</taxon>
        <taxon>Pseudomonadota</taxon>
        <taxon>Alphaproteobacteria</taxon>
        <taxon>Rhodobacterales</taxon>
        <taxon>Paracoccaceae</taxon>
        <taxon>Pseudophaeobacter</taxon>
    </lineage>
</organism>